<evidence type="ECO:0000256" key="3">
    <source>
        <dbReference type="ARBA" id="ARBA00022741"/>
    </source>
</evidence>
<keyword evidence="3" id="KW-0547">Nucleotide-binding</keyword>
<evidence type="ECO:0000313" key="11">
    <source>
        <dbReference type="Proteomes" id="UP000468388"/>
    </source>
</evidence>
<dbReference type="PANTHER" id="PTHR24221:SF654">
    <property type="entry name" value="ATP-BINDING CASSETTE SUB-FAMILY B MEMBER 6"/>
    <property type="match status" value="1"/>
</dbReference>
<accession>A0A6N8JCS9</accession>
<keyword evidence="5 7" id="KW-1133">Transmembrane helix</keyword>
<evidence type="ECO:0000259" key="9">
    <source>
        <dbReference type="PROSITE" id="PS50929"/>
    </source>
</evidence>
<dbReference type="OrthoDB" id="1522160at2"/>
<evidence type="ECO:0000256" key="7">
    <source>
        <dbReference type="SAM" id="Phobius"/>
    </source>
</evidence>
<dbReference type="SUPFAM" id="SSF90123">
    <property type="entry name" value="ABC transporter transmembrane region"/>
    <property type="match status" value="1"/>
</dbReference>
<feature type="transmembrane region" description="Helical" evidence="7">
    <location>
        <begin position="258"/>
        <end position="276"/>
    </location>
</feature>
<evidence type="ECO:0000256" key="6">
    <source>
        <dbReference type="ARBA" id="ARBA00023136"/>
    </source>
</evidence>
<dbReference type="GO" id="GO:0005886">
    <property type="term" value="C:plasma membrane"/>
    <property type="evidence" value="ECO:0007669"/>
    <property type="project" value="UniProtKB-SubCell"/>
</dbReference>
<keyword evidence="6 7" id="KW-0472">Membrane</keyword>
<sequence length="554" mass="62457">MNNIYKNIIRVLTRGEKKQVKVFIVLNTFISLLDIFCIIYLLFVLKFYTESNASFLNNSRMFADKNSVIPAICLLLLFSAKNIMGHWVYQSQVKFITRIAQRLSTENLTKYLNGDYSNFANEDSAVFVSRIIHQPTEFAQYVLLNFQLIITECVMVSLSVITLLVYNAQLFLIAVIALLPPLLLLVFLTKRRLKNIKKNIKTIVERSLQYLREALSGFVESNIFDKNPFFINRHTAVQAELGKKISSMQITQDLPARFFEVFAILGLFILIVAIKFSDTMGSAYIVLLGTFMAAAYKIIPGISKIINLNNQLRTYQHTIAETGVYPELSVNTINDKITSITFQNVGFSYNGNKILHRLNATIHTGSLSGISGDSGKGKTTILNLTAGFLQPEQGEILFNSESRKYLPFLSQISYAKQDPFILHASVLDNIVLFDKQYDPVKLNEVLEVTGLTTFLKNFPEGIGKIIMEGGKNISGGQRQRIALARALYKNATILLLDEPFSELDEASEIAIMQYLRTLAESGKIILLISHNPKSLDFCHAVINLNAHYRPEKVS</sequence>
<comment type="subcellular location">
    <subcellularLocation>
        <location evidence="1">Cell membrane</location>
        <topology evidence="1">Multi-pass membrane protein</topology>
    </subcellularLocation>
</comment>
<dbReference type="PROSITE" id="PS00211">
    <property type="entry name" value="ABC_TRANSPORTER_1"/>
    <property type="match status" value="1"/>
</dbReference>
<dbReference type="RefSeq" id="WP_157300776.1">
    <property type="nucleotide sequence ID" value="NZ_BAAAZB010000005.1"/>
</dbReference>
<feature type="domain" description="ABC transmembrane type-1" evidence="9">
    <location>
        <begin position="24"/>
        <end position="314"/>
    </location>
</feature>
<evidence type="ECO:0000256" key="1">
    <source>
        <dbReference type="ARBA" id="ARBA00004651"/>
    </source>
</evidence>
<feature type="transmembrane region" description="Helical" evidence="7">
    <location>
        <begin position="142"/>
        <end position="164"/>
    </location>
</feature>
<dbReference type="GO" id="GO:0005524">
    <property type="term" value="F:ATP binding"/>
    <property type="evidence" value="ECO:0007669"/>
    <property type="project" value="UniProtKB-KW"/>
</dbReference>
<dbReference type="GO" id="GO:0140359">
    <property type="term" value="F:ABC-type transporter activity"/>
    <property type="evidence" value="ECO:0007669"/>
    <property type="project" value="InterPro"/>
</dbReference>
<proteinExistence type="predicted"/>
<protein>
    <submittedName>
        <fullName evidence="10">ATP-binding cassette domain-containing protein</fullName>
    </submittedName>
</protein>
<feature type="transmembrane region" description="Helical" evidence="7">
    <location>
        <begin position="282"/>
        <end position="299"/>
    </location>
</feature>
<gene>
    <name evidence="10" type="ORF">GO495_16255</name>
</gene>
<feature type="transmembrane region" description="Helical" evidence="7">
    <location>
        <begin position="68"/>
        <end position="89"/>
    </location>
</feature>
<dbReference type="EMBL" id="WRXO01000004">
    <property type="protein sequence ID" value="MVT42146.1"/>
    <property type="molecule type" value="Genomic_DNA"/>
</dbReference>
<dbReference type="InterPro" id="IPR003593">
    <property type="entry name" value="AAA+_ATPase"/>
</dbReference>
<evidence type="ECO:0000256" key="5">
    <source>
        <dbReference type="ARBA" id="ARBA00022989"/>
    </source>
</evidence>
<organism evidence="10 11">
    <name type="scientific">Chitinophaga oryziterrae</name>
    <dbReference type="NCBI Taxonomy" id="1031224"/>
    <lineage>
        <taxon>Bacteria</taxon>
        <taxon>Pseudomonadati</taxon>
        <taxon>Bacteroidota</taxon>
        <taxon>Chitinophagia</taxon>
        <taxon>Chitinophagales</taxon>
        <taxon>Chitinophagaceae</taxon>
        <taxon>Chitinophaga</taxon>
    </lineage>
</organism>
<dbReference type="AlphaFoldDB" id="A0A6N8JCS9"/>
<feature type="transmembrane region" description="Helical" evidence="7">
    <location>
        <begin position="170"/>
        <end position="188"/>
    </location>
</feature>
<name>A0A6N8JCS9_9BACT</name>
<dbReference type="Gene3D" id="1.20.1560.10">
    <property type="entry name" value="ABC transporter type 1, transmembrane domain"/>
    <property type="match status" value="1"/>
</dbReference>
<dbReference type="Pfam" id="PF00005">
    <property type="entry name" value="ABC_tran"/>
    <property type="match status" value="1"/>
</dbReference>
<dbReference type="Gene3D" id="3.40.50.300">
    <property type="entry name" value="P-loop containing nucleotide triphosphate hydrolases"/>
    <property type="match status" value="1"/>
</dbReference>
<dbReference type="InterPro" id="IPR039421">
    <property type="entry name" value="Type_1_exporter"/>
</dbReference>
<evidence type="ECO:0000256" key="2">
    <source>
        <dbReference type="ARBA" id="ARBA00022692"/>
    </source>
</evidence>
<dbReference type="PROSITE" id="PS50893">
    <property type="entry name" value="ABC_TRANSPORTER_2"/>
    <property type="match status" value="1"/>
</dbReference>
<feature type="domain" description="ABC transporter" evidence="8">
    <location>
        <begin position="340"/>
        <end position="553"/>
    </location>
</feature>
<dbReference type="GO" id="GO:0034040">
    <property type="term" value="F:ATPase-coupled lipid transmembrane transporter activity"/>
    <property type="evidence" value="ECO:0007669"/>
    <property type="project" value="TreeGrafter"/>
</dbReference>
<dbReference type="InterPro" id="IPR017871">
    <property type="entry name" value="ABC_transporter-like_CS"/>
</dbReference>
<dbReference type="PROSITE" id="PS50929">
    <property type="entry name" value="ABC_TM1F"/>
    <property type="match status" value="1"/>
</dbReference>
<evidence type="ECO:0000313" key="10">
    <source>
        <dbReference type="EMBL" id="MVT42146.1"/>
    </source>
</evidence>
<dbReference type="InterPro" id="IPR027417">
    <property type="entry name" value="P-loop_NTPase"/>
</dbReference>
<evidence type="ECO:0000259" key="8">
    <source>
        <dbReference type="PROSITE" id="PS50893"/>
    </source>
</evidence>
<reference evidence="10 11" key="1">
    <citation type="submission" date="2019-12" db="EMBL/GenBank/DDBJ databases">
        <title>The draft genomic sequence of strain Chitinophaga oryziterrae JCM 16595.</title>
        <authorList>
            <person name="Zhang X."/>
        </authorList>
    </citation>
    <scope>NUCLEOTIDE SEQUENCE [LARGE SCALE GENOMIC DNA]</scope>
    <source>
        <strain evidence="10 11">JCM 16595</strain>
    </source>
</reference>
<dbReference type="InterPro" id="IPR011527">
    <property type="entry name" value="ABC1_TM_dom"/>
</dbReference>
<dbReference type="GO" id="GO:0016887">
    <property type="term" value="F:ATP hydrolysis activity"/>
    <property type="evidence" value="ECO:0007669"/>
    <property type="project" value="InterPro"/>
</dbReference>
<dbReference type="InterPro" id="IPR036640">
    <property type="entry name" value="ABC1_TM_sf"/>
</dbReference>
<dbReference type="SMART" id="SM00382">
    <property type="entry name" value="AAA"/>
    <property type="match status" value="1"/>
</dbReference>
<dbReference type="InterPro" id="IPR003439">
    <property type="entry name" value="ABC_transporter-like_ATP-bd"/>
</dbReference>
<dbReference type="SUPFAM" id="SSF52540">
    <property type="entry name" value="P-loop containing nucleoside triphosphate hydrolases"/>
    <property type="match status" value="1"/>
</dbReference>
<feature type="transmembrane region" description="Helical" evidence="7">
    <location>
        <begin position="20"/>
        <end position="48"/>
    </location>
</feature>
<keyword evidence="2 7" id="KW-0812">Transmembrane</keyword>
<keyword evidence="4 10" id="KW-0067">ATP-binding</keyword>
<dbReference type="PANTHER" id="PTHR24221">
    <property type="entry name" value="ATP-BINDING CASSETTE SUB-FAMILY B"/>
    <property type="match status" value="1"/>
</dbReference>
<dbReference type="Proteomes" id="UP000468388">
    <property type="component" value="Unassembled WGS sequence"/>
</dbReference>
<comment type="caution">
    <text evidence="10">The sequence shown here is derived from an EMBL/GenBank/DDBJ whole genome shotgun (WGS) entry which is preliminary data.</text>
</comment>
<evidence type="ECO:0000256" key="4">
    <source>
        <dbReference type="ARBA" id="ARBA00022840"/>
    </source>
</evidence>
<keyword evidence="11" id="KW-1185">Reference proteome</keyword>
<dbReference type="Pfam" id="PF00664">
    <property type="entry name" value="ABC_membrane"/>
    <property type="match status" value="1"/>
</dbReference>